<comment type="caution">
    <text evidence="1">The sequence shown here is derived from an EMBL/GenBank/DDBJ whole genome shotgun (WGS) entry which is preliminary data.</text>
</comment>
<dbReference type="EMBL" id="QGKX02000088">
    <property type="protein sequence ID" value="KAF3588482.1"/>
    <property type="molecule type" value="Genomic_DNA"/>
</dbReference>
<gene>
    <name evidence="1" type="ORF">F2Q69_00026379</name>
</gene>
<organism evidence="1 2">
    <name type="scientific">Brassica cretica</name>
    <name type="common">Mustard</name>
    <dbReference type="NCBI Taxonomy" id="69181"/>
    <lineage>
        <taxon>Eukaryota</taxon>
        <taxon>Viridiplantae</taxon>
        <taxon>Streptophyta</taxon>
        <taxon>Embryophyta</taxon>
        <taxon>Tracheophyta</taxon>
        <taxon>Spermatophyta</taxon>
        <taxon>Magnoliopsida</taxon>
        <taxon>eudicotyledons</taxon>
        <taxon>Gunneridae</taxon>
        <taxon>Pentapetalae</taxon>
        <taxon>rosids</taxon>
        <taxon>malvids</taxon>
        <taxon>Brassicales</taxon>
        <taxon>Brassicaceae</taxon>
        <taxon>Brassiceae</taxon>
        <taxon>Brassica</taxon>
    </lineage>
</organism>
<dbReference type="AlphaFoldDB" id="A0A8S9S8G2"/>
<protein>
    <submittedName>
        <fullName evidence="1">Uncharacterized protein</fullName>
    </submittedName>
</protein>
<reference evidence="1" key="1">
    <citation type="submission" date="2019-12" db="EMBL/GenBank/DDBJ databases">
        <title>Genome sequencing and annotation of Brassica cretica.</title>
        <authorList>
            <person name="Studholme D.J."/>
            <person name="Sarris P."/>
        </authorList>
    </citation>
    <scope>NUCLEOTIDE SEQUENCE</scope>
    <source>
        <strain evidence="1">PFS-109/04</strain>
        <tissue evidence="1">Leaf</tissue>
    </source>
</reference>
<accession>A0A8S9S8G2</accession>
<sequence length="78" mass="8368">MDFSRSNGSTAGSKLCSSVLQIFRKETAITTVSMGSFLPDFYNFLMLLKSSAPCSPRLSGFCHVAGGASRVEELKALN</sequence>
<evidence type="ECO:0000313" key="2">
    <source>
        <dbReference type="Proteomes" id="UP000712600"/>
    </source>
</evidence>
<name>A0A8S9S8G2_BRACR</name>
<evidence type="ECO:0000313" key="1">
    <source>
        <dbReference type="EMBL" id="KAF3588482.1"/>
    </source>
</evidence>
<proteinExistence type="predicted"/>
<dbReference type="Proteomes" id="UP000712600">
    <property type="component" value="Unassembled WGS sequence"/>
</dbReference>